<dbReference type="RefSeq" id="WP_188675699.1">
    <property type="nucleotide sequence ID" value="NZ_BMGP01000002.1"/>
</dbReference>
<feature type="active site" description="Proton acceptor" evidence="7">
    <location>
        <position position="345"/>
    </location>
</feature>
<dbReference type="PIRSF" id="PIRSF000429">
    <property type="entry name" value="Ac-CoA_Ac_transf"/>
    <property type="match status" value="1"/>
</dbReference>
<comment type="similarity">
    <text evidence="1 8">Belongs to the thiolase-like superfamily. Thiolase family.</text>
</comment>
<dbReference type="PROSITE" id="PS00099">
    <property type="entry name" value="THIOLASE_3"/>
    <property type="match status" value="1"/>
</dbReference>
<dbReference type="SUPFAM" id="SSF53901">
    <property type="entry name" value="Thiolase-like"/>
    <property type="match status" value="2"/>
</dbReference>
<dbReference type="PROSITE" id="PS00098">
    <property type="entry name" value="THIOLASE_1"/>
    <property type="match status" value="1"/>
</dbReference>
<keyword evidence="12" id="KW-1185">Reference proteome</keyword>
<dbReference type="EC" id="2.3.1.9" evidence="2"/>
<protein>
    <recommendedName>
        <fullName evidence="6">Probable acetyl-CoA acetyltransferase</fullName>
        <ecNumber evidence="2">2.3.1.9</ecNumber>
    </recommendedName>
    <alternativeName>
        <fullName evidence="5">Acetoacetyl-CoA thiolase</fullName>
    </alternativeName>
</protein>
<evidence type="ECO:0000259" key="9">
    <source>
        <dbReference type="Pfam" id="PF00108"/>
    </source>
</evidence>
<dbReference type="GO" id="GO:0003985">
    <property type="term" value="F:acetyl-CoA C-acetyltransferase activity"/>
    <property type="evidence" value="ECO:0007669"/>
    <property type="project" value="UniProtKB-EC"/>
</dbReference>
<dbReference type="InterPro" id="IPR020615">
    <property type="entry name" value="Thiolase_acyl_enz_int_AS"/>
</dbReference>
<dbReference type="InterPro" id="IPR020613">
    <property type="entry name" value="Thiolase_CS"/>
</dbReference>
<dbReference type="PANTHER" id="PTHR18919">
    <property type="entry name" value="ACETYL-COA C-ACYLTRANSFERASE"/>
    <property type="match status" value="1"/>
</dbReference>
<dbReference type="PROSITE" id="PS00737">
    <property type="entry name" value="THIOLASE_2"/>
    <property type="match status" value="1"/>
</dbReference>
<dbReference type="Proteomes" id="UP000598775">
    <property type="component" value="Unassembled WGS sequence"/>
</dbReference>
<evidence type="ECO:0000256" key="1">
    <source>
        <dbReference type="ARBA" id="ARBA00010982"/>
    </source>
</evidence>
<dbReference type="CDD" id="cd00751">
    <property type="entry name" value="thiolase"/>
    <property type="match status" value="1"/>
</dbReference>
<dbReference type="AlphaFoldDB" id="A0A917EXM7"/>
<dbReference type="PANTHER" id="PTHR18919:SF107">
    <property type="entry name" value="ACETYL-COA ACETYLTRANSFERASE, CYTOSOLIC"/>
    <property type="match status" value="1"/>
</dbReference>
<dbReference type="InterPro" id="IPR020617">
    <property type="entry name" value="Thiolase_C"/>
</dbReference>
<evidence type="ECO:0000313" key="11">
    <source>
        <dbReference type="EMBL" id="GGF21480.1"/>
    </source>
</evidence>
<gene>
    <name evidence="11" type="ORF">GCM10011399_13970</name>
</gene>
<dbReference type="InterPro" id="IPR020610">
    <property type="entry name" value="Thiolase_AS"/>
</dbReference>
<evidence type="ECO:0000256" key="6">
    <source>
        <dbReference type="ARBA" id="ARBA00040529"/>
    </source>
</evidence>
<evidence type="ECO:0000256" key="8">
    <source>
        <dbReference type="RuleBase" id="RU003557"/>
    </source>
</evidence>
<dbReference type="InterPro" id="IPR020616">
    <property type="entry name" value="Thiolase_N"/>
</dbReference>
<feature type="active site" description="Acyl-thioester intermediate" evidence="7">
    <location>
        <position position="87"/>
    </location>
</feature>
<evidence type="ECO:0000256" key="5">
    <source>
        <dbReference type="ARBA" id="ARBA00030755"/>
    </source>
</evidence>
<evidence type="ECO:0000256" key="3">
    <source>
        <dbReference type="ARBA" id="ARBA00022679"/>
    </source>
</evidence>
<name>A0A917EXM7_9MICO</name>
<dbReference type="InterPro" id="IPR002155">
    <property type="entry name" value="Thiolase"/>
</dbReference>
<evidence type="ECO:0000313" key="12">
    <source>
        <dbReference type="Proteomes" id="UP000598775"/>
    </source>
</evidence>
<feature type="domain" description="Thiolase N-terminal" evidence="9">
    <location>
        <begin position="4"/>
        <end position="258"/>
    </location>
</feature>
<evidence type="ECO:0000256" key="2">
    <source>
        <dbReference type="ARBA" id="ARBA00012705"/>
    </source>
</evidence>
<dbReference type="Pfam" id="PF00108">
    <property type="entry name" value="Thiolase_N"/>
    <property type="match status" value="1"/>
</dbReference>
<organism evidence="11 12">
    <name type="scientific">Subtercola lobariae</name>
    <dbReference type="NCBI Taxonomy" id="1588641"/>
    <lineage>
        <taxon>Bacteria</taxon>
        <taxon>Bacillati</taxon>
        <taxon>Actinomycetota</taxon>
        <taxon>Actinomycetes</taxon>
        <taxon>Micrococcales</taxon>
        <taxon>Microbacteriaceae</taxon>
        <taxon>Subtercola</taxon>
    </lineage>
</organism>
<dbReference type="InterPro" id="IPR016039">
    <property type="entry name" value="Thiolase-like"/>
</dbReference>
<dbReference type="Pfam" id="PF02803">
    <property type="entry name" value="Thiolase_C"/>
    <property type="match status" value="1"/>
</dbReference>
<evidence type="ECO:0000256" key="7">
    <source>
        <dbReference type="PIRSR" id="PIRSR000429-1"/>
    </source>
</evidence>
<evidence type="ECO:0000259" key="10">
    <source>
        <dbReference type="Pfam" id="PF02803"/>
    </source>
</evidence>
<evidence type="ECO:0000256" key="4">
    <source>
        <dbReference type="ARBA" id="ARBA00023315"/>
    </source>
</evidence>
<feature type="domain" description="Thiolase C-terminal" evidence="10">
    <location>
        <begin position="268"/>
        <end position="387"/>
    </location>
</feature>
<feature type="active site" description="Proton acceptor" evidence="7">
    <location>
        <position position="376"/>
    </location>
</feature>
<dbReference type="EMBL" id="BMGP01000002">
    <property type="protein sequence ID" value="GGF21480.1"/>
    <property type="molecule type" value="Genomic_DNA"/>
</dbReference>
<proteinExistence type="inferred from homology"/>
<accession>A0A917EXM7</accession>
<comment type="caution">
    <text evidence="11">The sequence shown here is derived from an EMBL/GenBank/DDBJ whole genome shotgun (WGS) entry which is preliminary data.</text>
</comment>
<keyword evidence="4 8" id="KW-0012">Acyltransferase</keyword>
<reference evidence="11 12" key="1">
    <citation type="journal article" date="2014" name="Int. J. Syst. Evol. Microbiol.">
        <title>Complete genome sequence of Corynebacterium casei LMG S-19264T (=DSM 44701T), isolated from a smear-ripened cheese.</title>
        <authorList>
            <consortium name="US DOE Joint Genome Institute (JGI-PGF)"/>
            <person name="Walter F."/>
            <person name="Albersmeier A."/>
            <person name="Kalinowski J."/>
            <person name="Ruckert C."/>
        </authorList>
    </citation>
    <scope>NUCLEOTIDE SEQUENCE [LARGE SCALE GENOMIC DNA]</scope>
    <source>
        <strain evidence="11 12">CGMCC 1.12976</strain>
    </source>
</reference>
<dbReference type="Gene3D" id="3.40.47.10">
    <property type="match status" value="2"/>
</dbReference>
<keyword evidence="3 8" id="KW-0808">Transferase</keyword>
<dbReference type="NCBIfam" id="TIGR01930">
    <property type="entry name" value="AcCoA-C-Actrans"/>
    <property type="match status" value="1"/>
</dbReference>
<sequence>MSAVIVGYARTPFVRYNGVFSTIPATELGAHAITAALEKAGVSADSVEMVYGGQVLQGAAGQNPARQSAVGAGIPLTVPAITINAVCLSGMEAVVNAVRLINAGEADVVVAVGQESMTLAPHAWSGSRAGKKYGAVELIDTMEHDGLTDAFEKRSMGISTEEGNTELHLSREEQDAWGARSHQTLAAGASFLEGEIVPFSVPGRKGATVVSADDGLRAETTVETLAGLRPAFGSSGTITAGNSSQITDGAAAIVLMSETAADALGAHKIATVVAHAFVAGPDVRLHAQPANAINKALARTSYTTSDLAAVEINEAFASVSVQSTRMLGVDESIVNSNGGAIALGHPIGASGTRIVGHLARRLAALGTGSVGAAGICGGGGQGSGVVLVAF</sequence>